<dbReference type="GO" id="GO:0005886">
    <property type="term" value="C:plasma membrane"/>
    <property type="evidence" value="ECO:0007669"/>
    <property type="project" value="TreeGrafter"/>
</dbReference>
<keyword evidence="5" id="KW-0862">Zinc</keyword>
<dbReference type="InterPro" id="IPR027470">
    <property type="entry name" value="Cation_efflux_CTD"/>
</dbReference>
<feature type="transmembrane region" description="Helical" evidence="9">
    <location>
        <begin position="15"/>
        <end position="42"/>
    </location>
</feature>
<dbReference type="PANTHER" id="PTHR11562">
    <property type="entry name" value="CATION EFFLUX PROTEIN/ ZINC TRANSPORTER"/>
    <property type="match status" value="1"/>
</dbReference>
<dbReference type="PATRIC" id="fig|1609981.3.peg.1636"/>
<keyword evidence="8 9" id="KW-0472">Membrane</keyword>
<sequence>MDELLQYRSLSQARLLWSMAITVTGMAIEIVGGLLTGSLALLSDAGHMFTHVFALGISAIALRMASSKPCHHRTFGLLRAEVLAAYTNALFLFAVTATIAYEGVARLLNPQEVLTREMLVVAAIGLAVNVASILLLHGHGKNISVRSALVHMAADTVSSVVIVIGALVIAVTDWTWIDPLLSIGIAMVILAWAWGLFRDTSRILLEIAPSRITTADVERFVAAECPQVESLKRVRIWSITDDVTAFTAELVMAEGVRVTDCTEITDQLAKELRHRFGFSELTLQTTASGEGQSQGSREE</sequence>
<dbReference type="PANTHER" id="PTHR11562:SF17">
    <property type="entry name" value="RE54080P-RELATED"/>
    <property type="match status" value="1"/>
</dbReference>
<evidence type="ECO:0000313" key="13">
    <source>
        <dbReference type="Proteomes" id="UP000035268"/>
    </source>
</evidence>
<protein>
    <submittedName>
        <fullName evidence="12">Cadmium, cobalt and zinc/H(+)-K(+) antiporter</fullName>
    </submittedName>
</protein>
<evidence type="ECO:0000259" key="11">
    <source>
        <dbReference type="Pfam" id="PF16916"/>
    </source>
</evidence>
<dbReference type="InterPro" id="IPR058533">
    <property type="entry name" value="Cation_efflux_TM"/>
</dbReference>
<feature type="transmembrane region" description="Helical" evidence="9">
    <location>
        <begin position="77"/>
        <end position="101"/>
    </location>
</feature>
<reference evidence="13" key="1">
    <citation type="submission" date="2015-02" db="EMBL/GenBank/DDBJ databases">
        <title>Description and complete genome sequence of the first cultured representative of the subdivision 5 of the Verrucomicrobia phylum.</title>
        <authorList>
            <person name="Spring S."/>
            <person name="Bunk B."/>
            <person name="Sproer C."/>
            <person name="Klenk H.-P."/>
        </authorList>
    </citation>
    <scope>NUCLEOTIDE SEQUENCE [LARGE SCALE GENOMIC DNA]</scope>
    <source>
        <strain evidence="13">L21-Fru-AB</strain>
    </source>
</reference>
<dbReference type="InterPro" id="IPR027469">
    <property type="entry name" value="Cation_efflux_TMD_sf"/>
</dbReference>
<keyword evidence="7" id="KW-0406">Ion transport</keyword>
<keyword evidence="4 9" id="KW-0812">Transmembrane</keyword>
<evidence type="ECO:0000313" key="12">
    <source>
        <dbReference type="EMBL" id="AKJ64819.1"/>
    </source>
</evidence>
<evidence type="ECO:0000256" key="9">
    <source>
        <dbReference type="SAM" id="Phobius"/>
    </source>
</evidence>
<feature type="transmembrane region" description="Helical" evidence="9">
    <location>
        <begin position="148"/>
        <end position="170"/>
    </location>
</feature>
<evidence type="ECO:0000256" key="5">
    <source>
        <dbReference type="ARBA" id="ARBA00022906"/>
    </source>
</evidence>
<reference evidence="12 13" key="2">
    <citation type="journal article" date="2016" name="ISME J.">
        <title>Characterization of the first cultured representative of Verrucomicrobia subdivision 5 indicates the proposal of a novel phylum.</title>
        <authorList>
            <person name="Spring S."/>
            <person name="Bunk B."/>
            <person name="Sproer C."/>
            <person name="Schumann P."/>
            <person name="Rohde M."/>
            <person name="Tindall B.J."/>
            <person name="Klenk H.P."/>
        </authorList>
    </citation>
    <scope>NUCLEOTIDE SEQUENCE [LARGE SCALE GENOMIC DNA]</scope>
    <source>
        <strain evidence="12 13">L21-Fru-AB</strain>
    </source>
</reference>
<name>A0A0G3EL19_9BACT</name>
<dbReference type="NCBIfam" id="TIGR01297">
    <property type="entry name" value="CDF"/>
    <property type="match status" value="1"/>
</dbReference>
<organism evidence="12 13">
    <name type="scientific">Kiritimatiella glycovorans</name>
    <dbReference type="NCBI Taxonomy" id="1307763"/>
    <lineage>
        <taxon>Bacteria</taxon>
        <taxon>Pseudomonadati</taxon>
        <taxon>Kiritimatiellota</taxon>
        <taxon>Kiritimatiellia</taxon>
        <taxon>Kiritimatiellales</taxon>
        <taxon>Kiritimatiellaceae</taxon>
        <taxon>Kiritimatiella</taxon>
    </lineage>
</organism>
<keyword evidence="13" id="KW-1185">Reference proteome</keyword>
<dbReference type="Proteomes" id="UP000035268">
    <property type="component" value="Chromosome"/>
</dbReference>
<evidence type="ECO:0000256" key="8">
    <source>
        <dbReference type="ARBA" id="ARBA00023136"/>
    </source>
</evidence>
<dbReference type="SUPFAM" id="SSF161111">
    <property type="entry name" value="Cation efflux protein transmembrane domain-like"/>
    <property type="match status" value="1"/>
</dbReference>
<accession>A0A0G3EL19</accession>
<evidence type="ECO:0000259" key="10">
    <source>
        <dbReference type="Pfam" id="PF01545"/>
    </source>
</evidence>
<dbReference type="Pfam" id="PF01545">
    <property type="entry name" value="Cation_efflux"/>
    <property type="match status" value="1"/>
</dbReference>
<dbReference type="EMBL" id="CP010904">
    <property type="protein sequence ID" value="AKJ64819.1"/>
    <property type="molecule type" value="Genomic_DNA"/>
</dbReference>
<dbReference type="GO" id="GO:0005385">
    <property type="term" value="F:zinc ion transmembrane transporter activity"/>
    <property type="evidence" value="ECO:0007669"/>
    <property type="project" value="TreeGrafter"/>
</dbReference>
<comment type="subcellular location">
    <subcellularLocation>
        <location evidence="1">Membrane</location>
        <topology evidence="1">Multi-pass membrane protein</topology>
    </subcellularLocation>
</comment>
<dbReference type="OrthoDB" id="9809646at2"/>
<dbReference type="Pfam" id="PF16916">
    <property type="entry name" value="ZT_dimer"/>
    <property type="match status" value="1"/>
</dbReference>
<dbReference type="RefSeq" id="WP_052882110.1">
    <property type="nucleotide sequence ID" value="NZ_CP010904.1"/>
</dbReference>
<proteinExistence type="inferred from homology"/>
<comment type="similarity">
    <text evidence="2">Belongs to the cation diffusion facilitator (CDF) transporter (TC 2.A.4) family. SLC30A subfamily.</text>
</comment>
<evidence type="ECO:0000256" key="1">
    <source>
        <dbReference type="ARBA" id="ARBA00004141"/>
    </source>
</evidence>
<dbReference type="KEGG" id="vbl:L21SP4_01576"/>
<dbReference type="InterPro" id="IPR036837">
    <property type="entry name" value="Cation_efflux_CTD_sf"/>
</dbReference>
<dbReference type="InterPro" id="IPR002524">
    <property type="entry name" value="Cation_efflux"/>
</dbReference>
<feature type="transmembrane region" description="Helical" evidence="9">
    <location>
        <begin position="113"/>
        <end position="136"/>
    </location>
</feature>
<evidence type="ECO:0000256" key="4">
    <source>
        <dbReference type="ARBA" id="ARBA00022692"/>
    </source>
</evidence>
<evidence type="ECO:0000256" key="2">
    <source>
        <dbReference type="ARBA" id="ARBA00008873"/>
    </source>
</evidence>
<evidence type="ECO:0000256" key="3">
    <source>
        <dbReference type="ARBA" id="ARBA00022448"/>
    </source>
</evidence>
<feature type="domain" description="Cation efflux protein transmembrane" evidence="10">
    <location>
        <begin position="17"/>
        <end position="205"/>
    </location>
</feature>
<keyword evidence="6 9" id="KW-1133">Transmembrane helix</keyword>
<evidence type="ECO:0000256" key="6">
    <source>
        <dbReference type="ARBA" id="ARBA00022989"/>
    </source>
</evidence>
<evidence type="ECO:0000256" key="7">
    <source>
        <dbReference type="ARBA" id="ARBA00023065"/>
    </source>
</evidence>
<dbReference type="InterPro" id="IPR050681">
    <property type="entry name" value="CDF/SLC30A"/>
</dbReference>
<dbReference type="SUPFAM" id="SSF160240">
    <property type="entry name" value="Cation efflux protein cytoplasmic domain-like"/>
    <property type="match status" value="1"/>
</dbReference>
<dbReference type="AlphaFoldDB" id="A0A0G3EL19"/>
<dbReference type="Gene3D" id="1.20.1510.10">
    <property type="entry name" value="Cation efflux protein transmembrane domain"/>
    <property type="match status" value="1"/>
</dbReference>
<feature type="transmembrane region" description="Helical" evidence="9">
    <location>
        <begin position="176"/>
        <end position="197"/>
    </location>
</feature>
<keyword evidence="5" id="KW-0864">Zinc transport</keyword>
<keyword evidence="3" id="KW-0813">Transport</keyword>
<feature type="transmembrane region" description="Helical" evidence="9">
    <location>
        <begin position="48"/>
        <end position="65"/>
    </location>
</feature>
<feature type="domain" description="Cation efflux protein cytoplasmic" evidence="11">
    <location>
        <begin position="212"/>
        <end position="284"/>
    </location>
</feature>
<gene>
    <name evidence="12" type="primary">czcD_1</name>
    <name evidence="12" type="ORF">L21SP4_01576</name>
</gene>